<dbReference type="RefSeq" id="WP_166536080.1">
    <property type="nucleotide sequence ID" value="NZ_JAABLM010000003.1"/>
</dbReference>
<dbReference type="EMBL" id="JAABLM010000003">
    <property type="protein sequence ID" value="NBL64254.1"/>
    <property type="molecule type" value="Genomic_DNA"/>
</dbReference>
<comment type="caution">
    <text evidence="2">The sequence shown here is derived from an EMBL/GenBank/DDBJ whole genome shotgun (WGS) entry which is preliminary data.</text>
</comment>
<dbReference type="Proteomes" id="UP000798602">
    <property type="component" value="Unassembled WGS sequence"/>
</dbReference>
<evidence type="ECO:0000256" key="1">
    <source>
        <dbReference type="SAM" id="Phobius"/>
    </source>
</evidence>
<proteinExistence type="predicted"/>
<keyword evidence="1" id="KW-1133">Transmembrane helix</keyword>
<gene>
    <name evidence="2" type="ORF">GV828_03450</name>
</gene>
<sequence>MKRITLAIATVLLVISGFAIPGRFADHSSNLNNFLLKVGFTALFIVCLLIIFSGVISFIRMKRYNGIRTIRQYYLQRSTR</sequence>
<keyword evidence="1" id="KW-0472">Membrane</keyword>
<evidence type="ECO:0000313" key="2">
    <source>
        <dbReference type="EMBL" id="NBL64254.1"/>
    </source>
</evidence>
<name>A0ABW9Z6H3_9FLAO</name>
<evidence type="ECO:0008006" key="4">
    <source>
        <dbReference type="Google" id="ProtNLM"/>
    </source>
</evidence>
<organism evidence="2 3">
    <name type="scientific">Flavobacterium ichthyis</name>
    <dbReference type="NCBI Taxonomy" id="2698827"/>
    <lineage>
        <taxon>Bacteria</taxon>
        <taxon>Pseudomonadati</taxon>
        <taxon>Bacteroidota</taxon>
        <taxon>Flavobacteriia</taxon>
        <taxon>Flavobacteriales</taxon>
        <taxon>Flavobacteriaceae</taxon>
        <taxon>Flavobacterium</taxon>
    </lineage>
</organism>
<feature type="transmembrane region" description="Helical" evidence="1">
    <location>
        <begin position="35"/>
        <end position="59"/>
    </location>
</feature>
<evidence type="ECO:0000313" key="3">
    <source>
        <dbReference type="Proteomes" id="UP000798602"/>
    </source>
</evidence>
<protein>
    <recommendedName>
        <fullName evidence="4">Heme biosynthesis protein HemY</fullName>
    </recommendedName>
</protein>
<keyword evidence="1" id="KW-0812">Transmembrane</keyword>
<reference evidence="3" key="1">
    <citation type="submission" date="2020-01" db="EMBL/GenBank/DDBJ databases">
        <title>Sphingomonas sp. strain CSW-10.</title>
        <authorList>
            <person name="Chen W.-M."/>
        </authorList>
    </citation>
    <scope>NUCLEOTIDE SEQUENCE [LARGE SCALE GENOMIC DNA]</scope>
    <source>
        <strain evidence="3">NST-5</strain>
    </source>
</reference>
<keyword evidence="3" id="KW-1185">Reference proteome</keyword>
<accession>A0ABW9Z6H3</accession>